<dbReference type="PATRIC" id="fig|1454004.3.peg.233"/>
<proteinExistence type="predicted"/>
<dbReference type="AlphaFoldDB" id="A0A011P7E4"/>
<reference evidence="1" key="1">
    <citation type="submission" date="2014-02" db="EMBL/GenBank/DDBJ databases">
        <title>Expanding our view of genomic diversity in Candidatus Accumulibacter clades.</title>
        <authorList>
            <person name="Skennerton C.T."/>
            <person name="Barr J.J."/>
            <person name="Slater F.R."/>
            <person name="Bond P.L."/>
            <person name="Tyson G.W."/>
        </authorList>
    </citation>
    <scope>NUCLEOTIDE SEQUENCE [LARGE SCALE GENOMIC DNA]</scope>
</reference>
<evidence type="ECO:0000313" key="1">
    <source>
        <dbReference type="EMBL" id="EXI90888.1"/>
    </source>
</evidence>
<comment type="caution">
    <text evidence="1">The sequence shown here is derived from an EMBL/GenBank/DDBJ whole genome shotgun (WGS) entry which is preliminary data.</text>
</comment>
<keyword evidence="2" id="KW-1185">Reference proteome</keyword>
<protein>
    <submittedName>
        <fullName evidence="1">Uncharacterized protein</fullName>
    </submittedName>
</protein>
<accession>A0A011P7E4</accession>
<evidence type="ECO:0000313" key="2">
    <source>
        <dbReference type="Proteomes" id="UP000022141"/>
    </source>
</evidence>
<name>A0A011P7E4_ACCRE</name>
<dbReference type="Proteomes" id="UP000022141">
    <property type="component" value="Unassembled WGS sequence"/>
</dbReference>
<dbReference type="EMBL" id="JEMY01000003">
    <property type="protein sequence ID" value="EXI90888.1"/>
    <property type="molecule type" value="Genomic_DNA"/>
</dbReference>
<sequence length="272" mass="28841">MLLVAKGTLQVCFVLTGERVLTIMEEMKMVKCRTMVMAALVPTLFSVSVPASAGLVFGTSARTQFDGFVATLGDTYESFDGFPGQTNLTTQVPGVTFRTTADGFGFGSFRPPVDLEVNVICSPANPFSSSCGSSETDHLIGGVRAGGITDGQSVYEIVFATGQLRAGLTRTMNTFALTRFFSGTTLLAEHQSTTGEEFVGFLTDALNPITRIEIDGLIHPNATGSIYQVGYSDDLYFGSVAENTGGGGSTPEPATWLLALPALLAMRRKLLT</sequence>
<gene>
    <name evidence="1" type="ORF">AW11_00228</name>
</gene>
<organism evidence="1 2">
    <name type="scientific">Accumulibacter regalis</name>
    <dbReference type="NCBI Taxonomy" id="522306"/>
    <lineage>
        <taxon>Bacteria</taxon>
        <taxon>Pseudomonadati</taxon>
        <taxon>Pseudomonadota</taxon>
        <taxon>Betaproteobacteria</taxon>
        <taxon>Candidatus Accumulibacter</taxon>
    </lineage>
</organism>